<dbReference type="PANTHER" id="PTHR30204:SF69">
    <property type="entry name" value="MERR-FAMILY TRANSCRIPTIONAL REGULATOR"/>
    <property type="match status" value="1"/>
</dbReference>
<dbReference type="InterPro" id="IPR000551">
    <property type="entry name" value="MerR-type_HTH_dom"/>
</dbReference>
<dbReference type="PROSITE" id="PS50937">
    <property type="entry name" value="HTH_MERR_2"/>
    <property type="match status" value="1"/>
</dbReference>
<dbReference type="PATRIC" id="fig|1449976.3.peg.3408"/>
<dbReference type="PRINTS" id="PR00040">
    <property type="entry name" value="HTHMERR"/>
</dbReference>
<dbReference type="GO" id="GO:0003700">
    <property type="term" value="F:DNA-binding transcription factor activity"/>
    <property type="evidence" value="ECO:0007669"/>
    <property type="project" value="InterPro"/>
</dbReference>
<dbReference type="EMBL" id="CP007155">
    <property type="protein sequence ID" value="AHH96756.1"/>
    <property type="molecule type" value="Genomic_DNA"/>
</dbReference>
<dbReference type="Proteomes" id="UP000019225">
    <property type="component" value="Chromosome"/>
</dbReference>
<dbReference type="InterPro" id="IPR009061">
    <property type="entry name" value="DNA-bd_dom_put_sf"/>
</dbReference>
<organism evidence="6 7">
    <name type="scientific">Kutzneria albida DSM 43870</name>
    <dbReference type="NCBI Taxonomy" id="1449976"/>
    <lineage>
        <taxon>Bacteria</taxon>
        <taxon>Bacillati</taxon>
        <taxon>Actinomycetota</taxon>
        <taxon>Actinomycetes</taxon>
        <taxon>Pseudonocardiales</taxon>
        <taxon>Pseudonocardiaceae</taxon>
        <taxon>Kutzneria</taxon>
    </lineage>
</organism>
<dbReference type="GO" id="GO:0003677">
    <property type="term" value="F:DNA binding"/>
    <property type="evidence" value="ECO:0007669"/>
    <property type="project" value="UniProtKB-KW"/>
</dbReference>
<keyword evidence="7" id="KW-1185">Reference proteome</keyword>
<protein>
    <recommendedName>
        <fullName evidence="5">HTH merR-type domain-containing protein</fullName>
    </recommendedName>
</protein>
<evidence type="ECO:0000313" key="7">
    <source>
        <dbReference type="Proteomes" id="UP000019225"/>
    </source>
</evidence>
<sequence length="238" mass="26559">MAKVAGLTVRTLHHYDELGLLRPSERTASGHRRYTEPDLRRLYEIRLLRELGLSLEEIGGVLDQPGALRPVLAARVDELDQQVRRINALRRQAETLLSHLDSAGPFATERPMALLGQLSVFGEYLTEEQGRRLDQHGEQLDAEAREWMEGEWPVILAELAEHFRAGTPVDDPAVVRSARRLTTLMETFTGGDAELNAAVAKFFREHGTEVMRSLTGGPDPAFTTGLWDYVSQAYSALG</sequence>
<reference evidence="6 7" key="1">
    <citation type="journal article" date="2014" name="BMC Genomics">
        <title>Complete genome sequence of producer of the glycopeptide antibiotic Aculeximycin Kutzneria albida DSM 43870T, a representative of minor genus of Pseudonocardiaceae.</title>
        <authorList>
            <person name="Rebets Y."/>
            <person name="Tokovenko B."/>
            <person name="Lushchyk I."/>
            <person name="Ruckert C."/>
            <person name="Zaburannyi N."/>
            <person name="Bechthold A."/>
            <person name="Kalinowski J."/>
            <person name="Luzhetskyy A."/>
        </authorList>
    </citation>
    <scope>NUCLEOTIDE SEQUENCE [LARGE SCALE GENOMIC DNA]</scope>
    <source>
        <strain evidence="6">DSM 43870</strain>
    </source>
</reference>
<dbReference type="STRING" id="1449976.KALB_3389"/>
<dbReference type="eggNOG" id="COG0789">
    <property type="taxonomic scope" value="Bacteria"/>
</dbReference>
<keyword evidence="2" id="KW-0805">Transcription regulation</keyword>
<dbReference type="AlphaFoldDB" id="W5W8A1"/>
<proteinExistence type="predicted"/>
<dbReference type="Gene3D" id="1.10.1660.10">
    <property type="match status" value="1"/>
</dbReference>
<evidence type="ECO:0000259" key="5">
    <source>
        <dbReference type="PROSITE" id="PS50937"/>
    </source>
</evidence>
<dbReference type="InterPro" id="IPR047057">
    <property type="entry name" value="MerR_fam"/>
</dbReference>
<dbReference type="CDD" id="cd01106">
    <property type="entry name" value="HTH_TipAL-Mta"/>
    <property type="match status" value="1"/>
</dbReference>
<dbReference type="Pfam" id="PF13411">
    <property type="entry name" value="MerR_1"/>
    <property type="match status" value="1"/>
</dbReference>
<name>W5W8A1_9PSEU</name>
<keyword evidence="1" id="KW-0678">Repressor</keyword>
<dbReference type="SMART" id="SM00422">
    <property type="entry name" value="HTH_MERR"/>
    <property type="match status" value="1"/>
</dbReference>
<dbReference type="HOGENOM" id="CLU_060077_0_1_11"/>
<feature type="domain" description="HTH merR-type" evidence="5">
    <location>
        <begin position="1"/>
        <end position="64"/>
    </location>
</feature>
<dbReference type="SUPFAM" id="SSF46955">
    <property type="entry name" value="Putative DNA-binding domain"/>
    <property type="match status" value="1"/>
</dbReference>
<evidence type="ECO:0000256" key="4">
    <source>
        <dbReference type="ARBA" id="ARBA00023163"/>
    </source>
</evidence>
<gene>
    <name evidence="6" type="ORF">KALB_3389</name>
</gene>
<keyword evidence="4" id="KW-0804">Transcription</keyword>
<evidence type="ECO:0000256" key="3">
    <source>
        <dbReference type="ARBA" id="ARBA00023125"/>
    </source>
</evidence>
<dbReference type="KEGG" id="kal:KALB_3389"/>
<keyword evidence="3" id="KW-0238">DNA-binding</keyword>
<evidence type="ECO:0000313" key="6">
    <source>
        <dbReference type="EMBL" id="AHH96756.1"/>
    </source>
</evidence>
<evidence type="ECO:0000256" key="2">
    <source>
        <dbReference type="ARBA" id="ARBA00023015"/>
    </source>
</evidence>
<evidence type="ECO:0000256" key="1">
    <source>
        <dbReference type="ARBA" id="ARBA00022491"/>
    </source>
</evidence>
<dbReference type="PANTHER" id="PTHR30204">
    <property type="entry name" value="REDOX-CYCLING DRUG-SENSING TRANSCRIPTIONAL ACTIVATOR SOXR"/>
    <property type="match status" value="1"/>
</dbReference>
<accession>W5W8A1</accession>